<reference evidence="2 3" key="1">
    <citation type="journal article" date="2016" name="ISME J.">
        <title>Global occurrence and heterogeneity of the Roseobacter-clade species Ruegeria mobilis.</title>
        <authorList>
            <person name="Sonnenschein E."/>
            <person name="Gram L."/>
        </authorList>
    </citation>
    <scope>NUCLEOTIDE SEQUENCE [LARGE SCALE GENOMIC DNA]</scope>
    <source>
        <strain evidence="2 3">F1926</strain>
    </source>
</reference>
<proteinExistence type="predicted"/>
<gene>
    <name evidence="2" type="ORF">K529_005955</name>
</gene>
<dbReference type="InterPro" id="IPR002925">
    <property type="entry name" value="Dienelactn_hydro"/>
</dbReference>
<sequence length="237" mass="25352">MKSEAFNYSDGADHFIGHLAWDETLDGPQPSVLIAPAFGGLSDFERARAEELAALGYVAIAVDYYGNGKRAGSPEESQALMGTLQADRKILARRMVAACDAAKALPQVDAARIGAMGYCLGGKAVLDLARTRADIRACAPLHGVYDRPNFETETIHASVLVLHGWDDPLAPPEALQALAVELSAHCADWQVLGFGHTGHAFTNPNAQDRDGGMMYNARATARAWEALTGFLAETLQN</sequence>
<dbReference type="KEGG" id="rmb:K529_005955"/>
<dbReference type="PANTHER" id="PTHR22946">
    <property type="entry name" value="DIENELACTONE HYDROLASE DOMAIN-CONTAINING PROTEIN-RELATED"/>
    <property type="match status" value="1"/>
</dbReference>
<dbReference type="OrthoDB" id="9787933at2"/>
<dbReference type="InterPro" id="IPR029058">
    <property type="entry name" value="AB_hydrolase_fold"/>
</dbReference>
<dbReference type="GO" id="GO:0016787">
    <property type="term" value="F:hydrolase activity"/>
    <property type="evidence" value="ECO:0007669"/>
    <property type="project" value="InterPro"/>
</dbReference>
<dbReference type="Gene3D" id="3.40.50.1820">
    <property type="entry name" value="alpha/beta hydrolase"/>
    <property type="match status" value="1"/>
</dbReference>
<evidence type="ECO:0000259" key="1">
    <source>
        <dbReference type="Pfam" id="PF01738"/>
    </source>
</evidence>
<dbReference type="GeneID" id="28249357"/>
<protein>
    <submittedName>
        <fullName evidence="2">Carboxymethylenebutenolidase</fullName>
    </submittedName>
</protein>
<dbReference type="Proteomes" id="UP000013243">
    <property type="component" value="Chromosome"/>
</dbReference>
<dbReference type="RefSeq" id="WP_005639710.1">
    <property type="nucleotide sequence ID" value="NZ_CP015230.1"/>
</dbReference>
<dbReference type="STRING" id="1265309.K529_005955"/>
<feature type="domain" description="Dienelactone hydrolase" evidence="1">
    <location>
        <begin position="28"/>
        <end position="233"/>
    </location>
</feature>
<dbReference type="SUPFAM" id="SSF53474">
    <property type="entry name" value="alpha/beta-Hydrolases"/>
    <property type="match status" value="1"/>
</dbReference>
<organism evidence="2 3">
    <name type="scientific">Tritonibacter mobilis F1926</name>
    <dbReference type="NCBI Taxonomy" id="1265309"/>
    <lineage>
        <taxon>Bacteria</taxon>
        <taxon>Pseudomonadati</taxon>
        <taxon>Pseudomonadota</taxon>
        <taxon>Alphaproteobacteria</taxon>
        <taxon>Rhodobacterales</taxon>
        <taxon>Paracoccaceae</taxon>
        <taxon>Tritonibacter</taxon>
    </lineage>
</organism>
<evidence type="ECO:0000313" key="2">
    <source>
        <dbReference type="EMBL" id="ANP40305.1"/>
    </source>
</evidence>
<accession>A0A1B1A135</accession>
<name>A0A1B1A135_9RHOB</name>
<evidence type="ECO:0000313" key="3">
    <source>
        <dbReference type="Proteomes" id="UP000013243"/>
    </source>
</evidence>
<dbReference type="PANTHER" id="PTHR22946:SF0">
    <property type="entry name" value="DIENELACTONE HYDROLASE DOMAIN-CONTAINING PROTEIN"/>
    <property type="match status" value="1"/>
</dbReference>
<dbReference type="EMBL" id="CP015230">
    <property type="protein sequence ID" value="ANP40305.1"/>
    <property type="molecule type" value="Genomic_DNA"/>
</dbReference>
<dbReference type="AlphaFoldDB" id="A0A1B1A135"/>
<dbReference type="InterPro" id="IPR050261">
    <property type="entry name" value="FrsA_esterase"/>
</dbReference>
<dbReference type="Pfam" id="PF01738">
    <property type="entry name" value="DLH"/>
    <property type="match status" value="1"/>
</dbReference>